<name>A0ABT3B1B4_9CYAN</name>
<organism evidence="1 2">
    <name type="scientific">Plectonema radiosum NIES-515</name>
    <dbReference type="NCBI Taxonomy" id="2986073"/>
    <lineage>
        <taxon>Bacteria</taxon>
        <taxon>Bacillati</taxon>
        <taxon>Cyanobacteriota</taxon>
        <taxon>Cyanophyceae</taxon>
        <taxon>Oscillatoriophycideae</taxon>
        <taxon>Oscillatoriales</taxon>
        <taxon>Microcoleaceae</taxon>
        <taxon>Plectonema</taxon>
    </lineage>
</organism>
<dbReference type="EMBL" id="JAOWRF010000235">
    <property type="protein sequence ID" value="MCV3215035.1"/>
    <property type="molecule type" value="Genomic_DNA"/>
</dbReference>
<dbReference type="RefSeq" id="WP_263746619.1">
    <property type="nucleotide sequence ID" value="NZ_JAOWRF010000235.1"/>
</dbReference>
<accession>A0ABT3B1B4</accession>
<comment type="caution">
    <text evidence="1">The sequence shown here is derived from an EMBL/GenBank/DDBJ whole genome shotgun (WGS) entry which is preliminary data.</text>
</comment>
<dbReference type="Proteomes" id="UP001526143">
    <property type="component" value="Unassembled WGS sequence"/>
</dbReference>
<evidence type="ECO:0000313" key="1">
    <source>
        <dbReference type="EMBL" id="MCV3215035.1"/>
    </source>
</evidence>
<sequence length="52" mass="5877">MSYIKPHPRSSAHPSFCTLVLTPEEAALQLQQERQCPEQLAERLKSLGIDLD</sequence>
<reference evidence="1 2" key="1">
    <citation type="submission" date="2022-10" db="EMBL/GenBank/DDBJ databases">
        <title>Identification of biosynthetic pathway for the production of the potent trypsin inhibitor radiosumin.</title>
        <authorList>
            <person name="Fewer D.P."/>
            <person name="Delbaje E."/>
            <person name="Ouyang X."/>
            <person name="Agostino P.D."/>
            <person name="Wahlsten M."/>
            <person name="Jokela J."/>
            <person name="Permi P."/>
            <person name="Haapaniemi E."/>
            <person name="Koistinen H."/>
        </authorList>
    </citation>
    <scope>NUCLEOTIDE SEQUENCE [LARGE SCALE GENOMIC DNA]</scope>
    <source>
        <strain evidence="1 2">NIES-515</strain>
    </source>
</reference>
<gene>
    <name evidence="1" type="ORF">OGM63_16200</name>
</gene>
<protein>
    <submittedName>
        <fullName evidence="1">Uncharacterized protein</fullName>
    </submittedName>
</protein>
<evidence type="ECO:0000313" key="2">
    <source>
        <dbReference type="Proteomes" id="UP001526143"/>
    </source>
</evidence>
<proteinExistence type="predicted"/>
<keyword evidence="2" id="KW-1185">Reference proteome</keyword>